<dbReference type="EMBL" id="JBBMFI010000054">
    <property type="protein sequence ID" value="MEQ2566401.1"/>
    <property type="molecule type" value="Genomic_DNA"/>
</dbReference>
<gene>
    <name evidence="2" type="ORF">ABFO16_09155</name>
</gene>
<keyword evidence="1" id="KW-1133">Transmembrane helix</keyword>
<protein>
    <submittedName>
        <fullName evidence="2">Zf-HC2 domain-containing protein</fullName>
    </submittedName>
</protein>
<organism evidence="2 3">
    <name type="scientific">Ruminococcoides intestinihominis</name>
    <dbReference type="NCBI Taxonomy" id="3133161"/>
    <lineage>
        <taxon>Bacteria</taxon>
        <taxon>Bacillati</taxon>
        <taxon>Bacillota</taxon>
        <taxon>Clostridia</taxon>
        <taxon>Eubacteriales</taxon>
        <taxon>Oscillospiraceae</taxon>
        <taxon>Ruminococcoides</taxon>
    </lineage>
</organism>
<keyword evidence="3" id="KW-1185">Reference proteome</keyword>
<accession>A0ABV1HWD0</accession>
<sequence>MDKNCEIVKDLIPLVADNIASEESKKFVENHCETCDECKKELWIAKQDIKTEISDLAENQVWDNINKIQKKKKIKKIINVSVIAVLVIVIGVFTVFFINNTREKSYMEEYFGKELTSEYNKGYSSADEKEVEPLVKQINKALNFVGSEKEAKKQFGELWSLCSYDMDKNTKPGDYKVNAEFSLNTVKLYNDVGYLWFDYSKEVIDKTTGECVEGSADIPVRLSIAKDDNNEWLVISEKEAP</sequence>
<dbReference type="RefSeq" id="WP_211148249.1">
    <property type="nucleotide sequence ID" value="NZ_JBBMEY010000061.1"/>
</dbReference>
<reference evidence="2 3" key="1">
    <citation type="submission" date="2024-03" db="EMBL/GenBank/DDBJ databases">
        <title>Human intestinal bacterial collection.</title>
        <authorList>
            <person name="Pauvert C."/>
            <person name="Hitch T.C.A."/>
            <person name="Clavel T."/>
        </authorList>
    </citation>
    <scope>NUCLEOTIDE SEQUENCE [LARGE SCALE GENOMIC DNA]</scope>
    <source>
        <strain evidence="2 3">CLA-AP-H18</strain>
    </source>
</reference>
<evidence type="ECO:0000313" key="2">
    <source>
        <dbReference type="EMBL" id="MEQ2566401.1"/>
    </source>
</evidence>
<name>A0ABV1HWD0_9FIRM</name>
<comment type="caution">
    <text evidence="2">The sequence shown here is derived from an EMBL/GenBank/DDBJ whole genome shotgun (WGS) entry which is preliminary data.</text>
</comment>
<keyword evidence="1" id="KW-0472">Membrane</keyword>
<keyword evidence="1" id="KW-0812">Transmembrane</keyword>
<dbReference type="Proteomes" id="UP001478133">
    <property type="component" value="Unassembled WGS sequence"/>
</dbReference>
<feature type="transmembrane region" description="Helical" evidence="1">
    <location>
        <begin position="77"/>
        <end position="98"/>
    </location>
</feature>
<evidence type="ECO:0000313" key="3">
    <source>
        <dbReference type="Proteomes" id="UP001478133"/>
    </source>
</evidence>
<evidence type="ECO:0000256" key="1">
    <source>
        <dbReference type="SAM" id="Phobius"/>
    </source>
</evidence>
<proteinExistence type="predicted"/>